<dbReference type="AlphaFoldDB" id="A0A6J6YA18"/>
<gene>
    <name evidence="4" type="ORF">UFOPK3001_01267</name>
</gene>
<proteinExistence type="predicted"/>
<reference evidence="4" key="1">
    <citation type="submission" date="2020-05" db="EMBL/GenBank/DDBJ databases">
        <authorList>
            <person name="Chiriac C."/>
            <person name="Salcher M."/>
            <person name="Ghai R."/>
            <person name="Kavagutti S V."/>
        </authorList>
    </citation>
    <scope>NUCLEOTIDE SEQUENCE</scope>
</reference>
<keyword evidence="1" id="KW-0808">Transferase</keyword>
<dbReference type="InterPro" id="IPR012893">
    <property type="entry name" value="HipA-like_C"/>
</dbReference>
<dbReference type="GO" id="GO:0004674">
    <property type="term" value="F:protein serine/threonine kinase activity"/>
    <property type="evidence" value="ECO:0007669"/>
    <property type="project" value="TreeGrafter"/>
</dbReference>
<evidence type="ECO:0000256" key="2">
    <source>
        <dbReference type="ARBA" id="ARBA00022777"/>
    </source>
</evidence>
<evidence type="ECO:0000256" key="1">
    <source>
        <dbReference type="ARBA" id="ARBA00022679"/>
    </source>
</evidence>
<keyword evidence="2" id="KW-0418">Kinase</keyword>
<protein>
    <submittedName>
        <fullName evidence="4">Unannotated protein</fullName>
    </submittedName>
</protein>
<evidence type="ECO:0000259" key="3">
    <source>
        <dbReference type="Pfam" id="PF07804"/>
    </source>
</evidence>
<organism evidence="4">
    <name type="scientific">freshwater metagenome</name>
    <dbReference type="NCBI Taxonomy" id="449393"/>
    <lineage>
        <taxon>unclassified sequences</taxon>
        <taxon>metagenomes</taxon>
        <taxon>ecological metagenomes</taxon>
    </lineage>
</organism>
<accession>A0A6J6YA18</accession>
<feature type="domain" description="HipA-like C-terminal" evidence="3">
    <location>
        <begin position="159"/>
        <end position="370"/>
    </location>
</feature>
<dbReference type="PANTHER" id="PTHR37419">
    <property type="entry name" value="SERINE/THREONINE-PROTEIN KINASE TOXIN HIPA"/>
    <property type="match status" value="1"/>
</dbReference>
<evidence type="ECO:0000313" key="4">
    <source>
        <dbReference type="EMBL" id="CAB4806240.1"/>
    </source>
</evidence>
<dbReference type="Pfam" id="PF07804">
    <property type="entry name" value="HipA_C"/>
    <property type="match status" value="1"/>
</dbReference>
<dbReference type="GO" id="GO:0005829">
    <property type="term" value="C:cytosol"/>
    <property type="evidence" value="ECO:0007669"/>
    <property type="project" value="TreeGrafter"/>
</dbReference>
<name>A0A6J6YA18_9ZZZZ</name>
<dbReference type="EMBL" id="CAFAAJ010000073">
    <property type="protein sequence ID" value="CAB4806240.1"/>
    <property type="molecule type" value="Genomic_DNA"/>
</dbReference>
<dbReference type="InterPro" id="IPR052028">
    <property type="entry name" value="HipA_Ser/Thr_kinase"/>
</dbReference>
<sequence length="404" mass="43930">MWLPGHTVPVVAGVIQVVDGELVFAYGQSYLARADAISLQPDTDHAKGLPLVEGAQRPPDGLDAHGAIRDAAPDSWGQQVILRRRLGRGAADTGDLPLMTYLLESGSNRIGALDVQARPDVYVPRNSHGTLEELVEAGDRLTRGLAFSPELDDALTYGSSVGGARPKALLVDGAREFIAKFSVSTDVFPWMQAEALGMELARRCGVHTASTQLTRAAGRDVLLVERFDRPGNGTRRLVLSALSLLGLHEQAARHATYTDLVDLIRLCFRSPSTTLGELFQRIVINVVLGNTDDHARNHAAFWDGTLLELTPAYDLCPQPRSTGEAFLAMAYGKSGQRQARLASCIEAAGRYGLSRKQATEIVDHCVTVVRDAYDSACTDLGITEAVHDRLWQREILHPSIFYRG</sequence>
<dbReference type="PANTHER" id="PTHR37419:SF8">
    <property type="entry name" value="TOXIN YJJJ"/>
    <property type="match status" value="1"/>
</dbReference>